<organism evidence="1 2">
    <name type="scientific">Trichuris muris</name>
    <name type="common">Mouse whipworm</name>
    <dbReference type="NCBI Taxonomy" id="70415"/>
    <lineage>
        <taxon>Eukaryota</taxon>
        <taxon>Metazoa</taxon>
        <taxon>Ecdysozoa</taxon>
        <taxon>Nematoda</taxon>
        <taxon>Enoplea</taxon>
        <taxon>Dorylaimia</taxon>
        <taxon>Trichinellida</taxon>
        <taxon>Trichuridae</taxon>
        <taxon>Trichuris</taxon>
    </lineage>
</organism>
<proteinExistence type="predicted"/>
<accession>A0A5S6QWN8</accession>
<evidence type="ECO:0000313" key="2">
    <source>
        <dbReference type="WBParaSite" id="TMUE_3000011665.1"/>
    </source>
</evidence>
<dbReference type="Proteomes" id="UP000046395">
    <property type="component" value="Unassembled WGS sequence"/>
</dbReference>
<sequence>MSARLPREQKMAASEGLKCPLDRGYSATCTVGGIFSGTASRIPSRQGRQIDLVRKALTVGISLAACHD</sequence>
<name>A0A5S6QWN8_TRIMR</name>
<dbReference type="AlphaFoldDB" id="A0A5S6QWN8"/>
<evidence type="ECO:0000313" key="1">
    <source>
        <dbReference type="Proteomes" id="UP000046395"/>
    </source>
</evidence>
<reference evidence="2" key="1">
    <citation type="submission" date="2019-12" db="UniProtKB">
        <authorList>
            <consortium name="WormBaseParasite"/>
        </authorList>
    </citation>
    <scope>IDENTIFICATION</scope>
</reference>
<dbReference type="WBParaSite" id="TMUE_3000011665.1">
    <property type="protein sequence ID" value="TMUE_3000011665.1"/>
    <property type="gene ID" value="WBGene00287189"/>
</dbReference>
<keyword evidence="1" id="KW-1185">Reference proteome</keyword>
<protein>
    <submittedName>
        <fullName evidence="2">Uncharacterized protein</fullName>
    </submittedName>
</protein>